<comment type="caution">
    <text evidence="1">The sequence shown here is derived from an EMBL/GenBank/DDBJ whole genome shotgun (WGS) entry which is preliminary data.</text>
</comment>
<evidence type="ECO:0000313" key="1">
    <source>
        <dbReference type="EMBL" id="KAJ1170510.1"/>
    </source>
</evidence>
<organism evidence="1 2">
    <name type="scientific">Pleurodeles waltl</name>
    <name type="common">Iberian ribbed newt</name>
    <dbReference type="NCBI Taxonomy" id="8319"/>
    <lineage>
        <taxon>Eukaryota</taxon>
        <taxon>Metazoa</taxon>
        <taxon>Chordata</taxon>
        <taxon>Craniata</taxon>
        <taxon>Vertebrata</taxon>
        <taxon>Euteleostomi</taxon>
        <taxon>Amphibia</taxon>
        <taxon>Batrachia</taxon>
        <taxon>Caudata</taxon>
        <taxon>Salamandroidea</taxon>
        <taxon>Salamandridae</taxon>
        <taxon>Pleurodelinae</taxon>
        <taxon>Pleurodeles</taxon>
    </lineage>
</organism>
<proteinExistence type="predicted"/>
<dbReference type="PANTHER" id="PTHR19446">
    <property type="entry name" value="REVERSE TRANSCRIPTASES"/>
    <property type="match status" value="1"/>
</dbReference>
<keyword evidence="2" id="KW-1185">Reference proteome</keyword>
<reference evidence="1" key="1">
    <citation type="journal article" date="2022" name="bioRxiv">
        <title>Sequencing and chromosome-scale assembly of the giantPleurodeles waltlgenome.</title>
        <authorList>
            <person name="Brown T."/>
            <person name="Elewa A."/>
            <person name="Iarovenko S."/>
            <person name="Subramanian E."/>
            <person name="Araus A.J."/>
            <person name="Petzold A."/>
            <person name="Susuki M."/>
            <person name="Suzuki K.-i.T."/>
            <person name="Hayashi T."/>
            <person name="Toyoda A."/>
            <person name="Oliveira C."/>
            <person name="Osipova E."/>
            <person name="Leigh N.D."/>
            <person name="Simon A."/>
            <person name="Yun M.H."/>
        </authorList>
    </citation>
    <scope>NUCLEOTIDE SEQUENCE</scope>
    <source>
        <strain evidence="1">20211129_DDA</strain>
        <tissue evidence="1">Liver</tissue>
    </source>
</reference>
<dbReference type="EMBL" id="JANPWB010000007">
    <property type="protein sequence ID" value="KAJ1170510.1"/>
    <property type="molecule type" value="Genomic_DNA"/>
</dbReference>
<name>A0AAV7T276_PLEWA</name>
<accession>A0AAV7T276</accession>
<protein>
    <submittedName>
        <fullName evidence="1">Uncharacterized protein</fullName>
    </submittedName>
</protein>
<evidence type="ECO:0000313" key="2">
    <source>
        <dbReference type="Proteomes" id="UP001066276"/>
    </source>
</evidence>
<dbReference type="AlphaFoldDB" id="A0AAV7T276"/>
<gene>
    <name evidence="1" type="ORF">NDU88_002385</name>
</gene>
<sequence>MQRVRSWRMPPDYLTDSACHNALASTLTNDLKANWSSATTKALGWEALKAVMRGACMSSTYGVRRQLEATLGSKEHRLAVLQGSGVTSQEVRQELLQVRTSDGDLVTNHQDVLEVFVELLCGVYSARAVGTLGQIEEYLDGLGLPRLPPGLLQELACEIHMEELGVAIQALSRSKVPDADGFPAKFYQVYSVSLRGKLLEVLCEARDIGILPRTMREHIICLLPKPGRDATDPSSYRPLTMLSTDIKILSKVLASRLSTVVHTLVH</sequence>
<dbReference type="Proteomes" id="UP001066276">
    <property type="component" value="Chromosome 4_1"/>
</dbReference>